<evidence type="ECO:0000259" key="9">
    <source>
        <dbReference type="Pfam" id="PF02770"/>
    </source>
</evidence>
<feature type="domain" description="Acyl-CoA dehydrogenase/oxidase N-terminal" evidence="10">
    <location>
        <begin position="9"/>
        <end position="130"/>
    </location>
</feature>
<protein>
    <submittedName>
        <fullName evidence="11">Acyl-CoA dehydrogenase family protein</fullName>
    </submittedName>
</protein>
<comment type="similarity">
    <text evidence="2 7">Belongs to the acyl-CoA dehydrogenase family.</text>
</comment>
<dbReference type="Pfam" id="PF02770">
    <property type="entry name" value="Acyl-CoA_dh_M"/>
    <property type="match status" value="1"/>
</dbReference>
<dbReference type="PANTHER" id="PTHR48083:SF13">
    <property type="entry name" value="ACYL-COA DEHYDROGENASE FAMILY MEMBER 11"/>
    <property type="match status" value="1"/>
</dbReference>
<evidence type="ECO:0000256" key="7">
    <source>
        <dbReference type="RuleBase" id="RU362125"/>
    </source>
</evidence>
<evidence type="ECO:0000259" key="10">
    <source>
        <dbReference type="Pfam" id="PF02771"/>
    </source>
</evidence>
<dbReference type="InterPro" id="IPR009075">
    <property type="entry name" value="AcylCo_DH/oxidase_C"/>
</dbReference>
<evidence type="ECO:0000256" key="1">
    <source>
        <dbReference type="ARBA" id="ARBA00001974"/>
    </source>
</evidence>
<evidence type="ECO:0000259" key="8">
    <source>
        <dbReference type="Pfam" id="PF00441"/>
    </source>
</evidence>
<sequence length="407" mass="45017">MDFAFDARTEELRAKLLAFMDEYVYPAEAVAHEQRARLDSPWDTPAVVEELKAEARRQGLWNLFLPDEEYGAGLTNLQYAPLAEITGRSPQLAPTALNCAAPDTGNMEVLAQFGDERQKKQWLQPLLAGEIRSAFAMTEPEVASSDATNIETRIQRASDGTSEYVINGRKWYISGAMNPDCKIFIVMGKTDPDGEDIRRQQSMILVPRDTPGVEVRRAMRVYGYEDHSHGGHAEVVFQDVRVPAANLIGEEGGGFAIAQARLGPGRIHHCMRLIGMAERAIELMCRRAVSRTAFGKPLAAQGQVQGWIADARVTVEQLRLLVLKTAWLMDTVGNRGAHTEIQAIKIATPRAVVDIIDKAVQLHGAGGVSQDFPLAELWAGARTLKLADGPDEVHQRSLARRELKRYL</sequence>
<keyword evidence="12" id="KW-1185">Reference proteome</keyword>
<dbReference type="InterPro" id="IPR013786">
    <property type="entry name" value="AcylCoA_DH/ox_N"/>
</dbReference>
<feature type="domain" description="Acyl-CoA oxidase/dehydrogenase middle" evidence="9">
    <location>
        <begin position="134"/>
        <end position="240"/>
    </location>
</feature>
<dbReference type="Gene3D" id="1.20.140.10">
    <property type="entry name" value="Butyryl-CoA Dehydrogenase, subunit A, domain 3"/>
    <property type="match status" value="1"/>
</dbReference>
<dbReference type="InterPro" id="IPR036250">
    <property type="entry name" value="AcylCo_DH-like_C"/>
</dbReference>
<organism evidence="11 12">
    <name type="scientific">Streptomyces ficellus</name>
    <dbReference type="NCBI Taxonomy" id="1977088"/>
    <lineage>
        <taxon>Bacteria</taxon>
        <taxon>Bacillati</taxon>
        <taxon>Actinomycetota</taxon>
        <taxon>Actinomycetes</taxon>
        <taxon>Kitasatosporales</taxon>
        <taxon>Streptomycetaceae</taxon>
        <taxon>Streptomyces</taxon>
    </lineage>
</organism>
<evidence type="ECO:0000256" key="6">
    <source>
        <dbReference type="ARBA" id="ARBA00023002"/>
    </source>
</evidence>
<gene>
    <name evidence="11" type="ORF">QWM81_05785</name>
</gene>
<dbReference type="RefSeq" id="WP_290110433.1">
    <property type="nucleotide sequence ID" value="NZ_JAUEPL010000005.1"/>
</dbReference>
<dbReference type="InterPro" id="IPR037069">
    <property type="entry name" value="AcylCoA_DH/ox_N_sf"/>
</dbReference>
<comment type="caution">
    <text evidence="11">The sequence shown here is derived from an EMBL/GenBank/DDBJ whole genome shotgun (WGS) entry which is preliminary data.</text>
</comment>
<evidence type="ECO:0000313" key="12">
    <source>
        <dbReference type="Proteomes" id="UP001174050"/>
    </source>
</evidence>
<name>A0ABT7Z244_9ACTN</name>
<dbReference type="PANTHER" id="PTHR48083">
    <property type="entry name" value="MEDIUM-CHAIN SPECIFIC ACYL-COA DEHYDROGENASE, MITOCHONDRIAL-RELATED"/>
    <property type="match status" value="1"/>
</dbReference>
<dbReference type="EMBL" id="JAUEPL010000005">
    <property type="protein sequence ID" value="MDN3293559.1"/>
    <property type="molecule type" value="Genomic_DNA"/>
</dbReference>
<comment type="subunit">
    <text evidence="3">Homodimer.</text>
</comment>
<keyword evidence="4 7" id="KW-0285">Flavoprotein</keyword>
<accession>A0ABT7Z244</accession>
<keyword evidence="5 7" id="KW-0274">FAD</keyword>
<dbReference type="Proteomes" id="UP001174050">
    <property type="component" value="Unassembled WGS sequence"/>
</dbReference>
<comment type="cofactor">
    <cofactor evidence="1 7">
        <name>FAD</name>
        <dbReference type="ChEBI" id="CHEBI:57692"/>
    </cofactor>
</comment>
<evidence type="ECO:0000313" key="11">
    <source>
        <dbReference type="EMBL" id="MDN3293559.1"/>
    </source>
</evidence>
<dbReference type="InterPro" id="IPR009100">
    <property type="entry name" value="AcylCoA_DH/oxidase_NM_dom_sf"/>
</dbReference>
<feature type="domain" description="Acyl-CoA dehydrogenase/oxidase C-terminal" evidence="8">
    <location>
        <begin position="252"/>
        <end position="401"/>
    </location>
</feature>
<reference evidence="11" key="1">
    <citation type="submission" date="2023-06" db="EMBL/GenBank/DDBJ databases">
        <title>WGS-Sequencing of Streptomyces ficellus isolate 21 collected from sand in Gara Djebilet Iron Mine in Algeria.</title>
        <authorList>
            <person name="Zegers G.P."/>
            <person name="Gomez A."/>
            <person name="Gueddou A."/>
            <person name="Zahara A.F."/>
            <person name="Worth M."/>
            <person name="Sevigny J.L."/>
            <person name="Tisa L."/>
        </authorList>
    </citation>
    <scope>NUCLEOTIDE SEQUENCE</scope>
    <source>
        <strain evidence="11">AS11</strain>
    </source>
</reference>
<dbReference type="InterPro" id="IPR006091">
    <property type="entry name" value="Acyl-CoA_Oxase/DH_mid-dom"/>
</dbReference>
<evidence type="ECO:0000256" key="4">
    <source>
        <dbReference type="ARBA" id="ARBA00022630"/>
    </source>
</evidence>
<dbReference type="SUPFAM" id="SSF47203">
    <property type="entry name" value="Acyl-CoA dehydrogenase C-terminal domain-like"/>
    <property type="match status" value="1"/>
</dbReference>
<evidence type="ECO:0000256" key="5">
    <source>
        <dbReference type="ARBA" id="ARBA00022827"/>
    </source>
</evidence>
<dbReference type="Gene3D" id="1.10.540.10">
    <property type="entry name" value="Acyl-CoA dehydrogenase/oxidase, N-terminal domain"/>
    <property type="match status" value="1"/>
</dbReference>
<dbReference type="InterPro" id="IPR046373">
    <property type="entry name" value="Acyl-CoA_Oxase/DH_mid-dom_sf"/>
</dbReference>
<dbReference type="Gene3D" id="2.40.110.10">
    <property type="entry name" value="Butyryl-CoA Dehydrogenase, subunit A, domain 2"/>
    <property type="match status" value="1"/>
</dbReference>
<dbReference type="Pfam" id="PF02771">
    <property type="entry name" value="Acyl-CoA_dh_N"/>
    <property type="match status" value="1"/>
</dbReference>
<proteinExistence type="inferred from homology"/>
<dbReference type="SUPFAM" id="SSF56645">
    <property type="entry name" value="Acyl-CoA dehydrogenase NM domain-like"/>
    <property type="match status" value="1"/>
</dbReference>
<evidence type="ECO:0000256" key="2">
    <source>
        <dbReference type="ARBA" id="ARBA00009347"/>
    </source>
</evidence>
<evidence type="ECO:0000256" key="3">
    <source>
        <dbReference type="ARBA" id="ARBA00011738"/>
    </source>
</evidence>
<dbReference type="InterPro" id="IPR050741">
    <property type="entry name" value="Acyl-CoA_dehydrogenase"/>
</dbReference>
<keyword evidence="6 7" id="KW-0560">Oxidoreductase</keyword>
<dbReference type="Pfam" id="PF00441">
    <property type="entry name" value="Acyl-CoA_dh_1"/>
    <property type="match status" value="1"/>
</dbReference>